<evidence type="ECO:0000256" key="1">
    <source>
        <dbReference type="ARBA" id="ARBA00009861"/>
    </source>
</evidence>
<dbReference type="PANTHER" id="PTHR31623:SF122">
    <property type="entry name" value="HXXXD-TYPE ACYL-TRANSFERASE FAMILY PROTEIN"/>
    <property type="match status" value="1"/>
</dbReference>
<dbReference type="Gene3D" id="3.30.559.10">
    <property type="entry name" value="Chloramphenicol acetyltransferase-like domain"/>
    <property type="match status" value="2"/>
</dbReference>
<organism evidence="4 5">
    <name type="scientific">Durio zibethinus</name>
    <name type="common">Durian</name>
    <dbReference type="NCBI Taxonomy" id="66656"/>
    <lineage>
        <taxon>Eukaryota</taxon>
        <taxon>Viridiplantae</taxon>
        <taxon>Streptophyta</taxon>
        <taxon>Embryophyta</taxon>
        <taxon>Tracheophyta</taxon>
        <taxon>Spermatophyta</taxon>
        <taxon>Magnoliopsida</taxon>
        <taxon>eudicotyledons</taxon>
        <taxon>Gunneridae</taxon>
        <taxon>Pentapetalae</taxon>
        <taxon>rosids</taxon>
        <taxon>malvids</taxon>
        <taxon>Malvales</taxon>
        <taxon>Malvaceae</taxon>
        <taxon>Helicteroideae</taxon>
        <taxon>Durio</taxon>
    </lineage>
</organism>
<keyword evidence="2" id="KW-0808">Transferase</keyword>
<reference evidence="5" key="1">
    <citation type="submission" date="2025-08" db="UniProtKB">
        <authorList>
            <consortium name="RefSeq"/>
        </authorList>
    </citation>
    <scope>IDENTIFICATION</scope>
    <source>
        <tissue evidence="5">Fruit stalk</tissue>
    </source>
</reference>
<gene>
    <name evidence="5" type="primary">LOC111282353</name>
</gene>
<evidence type="ECO:0000313" key="5">
    <source>
        <dbReference type="RefSeq" id="XP_022726134.1"/>
    </source>
</evidence>
<proteinExistence type="inferred from homology"/>
<dbReference type="RefSeq" id="XP_022726134.1">
    <property type="nucleotide sequence ID" value="XM_022870399.1"/>
</dbReference>
<protein>
    <submittedName>
        <fullName evidence="5">BAHD acyltransferase BIA1-like</fullName>
    </submittedName>
</protein>
<name>A0A6P5XCR9_DURZI</name>
<comment type="similarity">
    <text evidence="1">Belongs to the plant acyltransferase family.</text>
</comment>
<dbReference type="GO" id="GO:0016746">
    <property type="term" value="F:acyltransferase activity"/>
    <property type="evidence" value="ECO:0007669"/>
    <property type="project" value="UniProtKB-KW"/>
</dbReference>
<dbReference type="KEGG" id="dzi:111282353"/>
<dbReference type="GeneID" id="111282353"/>
<dbReference type="InterPro" id="IPR023213">
    <property type="entry name" value="CAT-like_dom_sf"/>
</dbReference>
<sequence length="438" mass="48858">MTTELRVETFHTEAIKPSSPTPINLKTFKLSLLDQMTPVTYIPLIFWYRAEAASNDKFSETQERSRRLKKSLSETLTRFYPFAGRISNSLIECNDEGVDYIEARVNCLLQDILKKPDGQVLTKFLPIKTESTEAATGRILLVKVNFFQCGGMAIGVSISHKIADLCTLGKFVNSWAATTRGSSEVVFPEFGCAASFLPPTDLSFTMPAMEFNHQRAAMRRLVFDASKISMLKARSASRGVPQPTRVQAVAALIWKCGMVASTSNLGGFTKPSVLRQVVNLRKRLKPPLPENSVGYLVSYFTVQTQDSEMELQGLVQQLKNGIREFSENYVKKLQGTEAISTIFEAAKEVGNLSKRYDIDFYNCLSWCGFDLYEADFGWGKPIWVSVAGATTPNIFLLMDTRDGEGIEAWVALTEPEMAFFEHNEELLTFASVDPSVSS</sequence>
<dbReference type="PANTHER" id="PTHR31623">
    <property type="entry name" value="F21J9.9"/>
    <property type="match status" value="1"/>
</dbReference>
<dbReference type="Proteomes" id="UP000515121">
    <property type="component" value="Unplaced"/>
</dbReference>
<dbReference type="OrthoDB" id="1932220at2759"/>
<evidence type="ECO:0000256" key="3">
    <source>
        <dbReference type="ARBA" id="ARBA00023315"/>
    </source>
</evidence>
<evidence type="ECO:0000256" key="2">
    <source>
        <dbReference type="ARBA" id="ARBA00022679"/>
    </source>
</evidence>
<accession>A0A6P5XCR9</accession>
<dbReference type="Pfam" id="PF02458">
    <property type="entry name" value="Transferase"/>
    <property type="match status" value="1"/>
</dbReference>
<dbReference type="AlphaFoldDB" id="A0A6P5XCR9"/>
<evidence type="ECO:0000313" key="4">
    <source>
        <dbReference type="Proteomes" id="UP000515121"/>
    </source>
</evidence>
<keyword evidence="4" id="KW-1185">Reference proteome</keyword>
<keyword evidence="3" id="KW-0012">Acyltransferase</keyword>
<dbReference type="SUPFAM" id="SSF52777">
    <property type="entry name" value="CoA-dependent acyltransferases"/>
    <property type="match status" value="1"/>
</dbReference>